<dbReference type="Proteomes" id="UP000008021">
    <property type="component" value="Chromosome 5"/>
</dbReference>
<dbReference type="HOGENOM" id="CLU_017212_0_0_1"/>
<dbReference type="PANTHER" id="PTHR10994">
    <property type="entry name" value="RETICULON"/>
    <property type="match status" value="1"/>
</dbReference>
<dbReference type="PROSITE" id="PS50845">
    <property type="entry name" value="RETICULON"/>
    <property type="match status" value="1"/>
</dbReference>
<feature type="region of interest" description="Disordered" evidence="9">
    <location>
        <begin position="436"/>
        <end position="474"/>
    </location>
</feature>
<feature type="transmembrane region" description="Helical" evidence="7">
    <location>
        <begin position="44"/>
        <end position="61"/>
    </location>
</feature>
<evidence type="ECO:0000256" key="3">
    <source>
        <dbReference type="ARBA" id="ARBA00022692"/>
    </source>
</evidence>
<dbReference type="InterPro" id="IPR008545">
    <property type="entry name" value="Web"/>
</dbReference>
<keyword evidence="4 7" id="KW-0256">Endoplasmic reticulum</keyword>
<evidence type="ECO:0000256" key="4">
    <source>
        <dbReference type="ARBA" id="ARBA00022824"/>
    </source>
</evidence>
<evidence type="ECO:0000256" key="2">
    <source>
        <dbReference type="ARBA" id="ARBA00005485"/>
    </source>
</evidence>
<feature type="compositionally biased region" description="Low complexity" evidence="9">
    <location>
        <begin position="448"/>
        <end position="457"/>
    </location>
</feature>
<dbReference type="GO" id="GO:0009617">
    <property type="term" value="P:response to bacterium"/>
    <property type="evidence" value="ECO:0007669"/>
    <property type="project" value="InterPro"/>
</dbReference>
<feature type="transmembrane region" description="Helical" evidence="7">
    <location>
        <begin position="67"/>
        <end position="86"/>
    </location>
</feature>
<keyword evidence="5 7" id="KW-1133">Transmembrane helix</keyword>
<comment type="similarity">
    <text evidence="2">Belongs to the WEB family.</text>
</comment>
<feature type="region of interest" description="Disordered" evidence="9">
    <location>
        <begin position="764"/>
        <end position="821"/>
    </location>
</feature>
<dbReference type="Gramene" id="OMERI05G22160.1">
    <property type="protein sequence ID" value="OMERI05G22160.1"/>
    <property type="gene ID" value="OMERI05G22160"/>
</dbReference>
<keyword evidence="6 7" id="KW-0472">Membrane</keyword>
<dbReference type="EnsemblPlants" id="OMERI05G22160.1">
    <property type="protein sequence ID" value="OMERI05G22160.1"/>
    <property type="gene ID" value="OMERI05G22160"/>
</dbReference>
<accession>A0A0E0DUH0</accession>
<feature type="region of interest" description="Disordered" evidence="9">
    <location>
        <begin position="353"/>
        <end position="401"/>
    </location>
</feature>
<evidence type="ECO:0000313" key="12">
    <source>
        <dbReference type="Proteomes" id="UP000008021"/>
    </source>
</evidence>
<feature type="compositionally biased region" description="Low complexity" evidence="9">
    <location>
        <begin position="799"/>
        <end position="816"/>
    </location>
</feature>
<dbReference type="Pfam" id="PF02453">
    <property type="entry name" value="Reticulon"/>
    <property type="match status" value="1"/>
</dbReference>
<feature type="domain" description="Reticulon" evidence="10">
    <location>
        <begin position="35"/>
        <end position="220"/>
    </location>
</feature>
<feature type="region of interest" description="Disordered" evidence="9">
    <location>
        <begin position="291"/>
        <end position="314"/>
    </location>
</feature>
<sequence>MNVPHVSSDSDDDRPVIRLFHRQKPVHKILGGRKVADIMLWRDRNLSAGILAGATLIWFLFDVAEYNLVTLLCHIALLGMLVLFIWSNAAPLFDRAPPRIPEVIVSEHAFRELALTLHSKVAHFSAVLYDISCGKELRKFLAVIGSLWILAVIGETCSFTTLLYVGFLCALTLPALYERYETEVDHLVAKGGQDLKKFYKKIDSNVLNKIPRGPVKTKEGLELHATLVTVTYILDQSYSFSPTPIEHISPPGYKRFYMMKESAMEENSVGSGSGGNAMDIFGQSVDVRRPSKSRRRVVSHKNLSPEIEESVGSSRYKLHRGKAIAADQEQARAESELSRATNMAMELERQIEQTNAKARTRRSELQRQRTRASGGGSRRKTARGLAADAEAAGGAPAHHHEGVGTAYGEVMQELDRVKAELRKLQCEVMAAMAAKGTAGRRDAEAEAEASSAVSSGPHGDGDGGGGGVERDTDGASEEHGVLVDLAVGAAATASSDAGPWHGELAVVGATDATAMASRGHEEEQHEEPSLQAAEAELSSARIELESIKAEGLRFTASIERTRRETARVTDEIRRLTEQEKAASAHVQQLNAKLLKARSHLEAVTAADERADETISKLAAILRQLEDDAEAAEKEKTLAETENRRAMSDAENIDAEIAAAEKRIRESVRELGAARASEAAATARLKAIVESATLATAAAATSRRSSSGNVTIPRFEYEYLTVRAEMVRAVAEMKAAAAEAWAEARRASEKEIAMRAEAIERELGEASAADAEATNTSRRPVEARGSGSAATSRMAKSRRMPSSSAAAARKPRSPSSSVKRRKKRVLTLNCLKLLAGKCRGQN</sequence>
<dbReference type="PANTHER" id="PTHR10994:SF179">
    <property type="entry name" value="RETICULON-LIKE PROTEIN"/>
    <property type="match status" value="1"/>
</dbReference>
<name>A0A0E0DUH0_9ORYZ</name>
<dbReference type="eggNOG" id="KOG1792">
    <property type="taxonomic scope" value="Eukaryota"/>
</dbReference>
<dbReference type="InterPro" id="IPR045064">
    <property type="entry name" value="Reticulon-like"/>
</dbReference>
<feature type="coiled-coil region" evidence="8">
    <location>
        <begin position="407"/>
        <end position="434"/>
    </location>
</feature>
<evidence type="ECO:0000256" key="7">
    <source>
        <dbReference type="RuleBase" id="RU363132"/>
    </source>
</evidence>
<reference evidence="11" key="1">
    <citation type="submission" date="2015-04" db="UniProtKB">
        <authorList>
            <consortium name="EnsemblPlants"/>
        </authorList>
    </citation>
    <scope>IDENTIFICATION</scope>
</reference>
<organism evidence="11">
    <name type="scientific">Oryza meridionalis</name>
    <dbReference type="NCBI Taxonomy" id="40149"/>
    <lineage>
        <taxon>Eukaryota</taxon>
        <taxon>Viridiplantae</taxon>
        <taxon>Streptophyta</taxon>
        <taxon>Embryophyta</taxon>
        <taxon>Tracheophyta</taxon>
        <taxon>Spermatophyta</taxon>
        <taxon>Magnoliopsida</taxon>
        <taxon>Liliopsida</taxon>
        <taxon>Poales</taxon>
        <taxon>Poaceae</taxon>
        <taxon>BOP clade</taxon>
        <taxon>Oryzoideae</taxon>
        <taxon>Oryzeae</taxon>
        <taxon>Oryzinae</taxon>
        <taxon>Oryza</taxon>
    </lineage>
</organism>
<evidence type="ECO:0000256" key="6">
    <source>
        <dbReference type="ARBA" id="ARBA00023136"/>
    </source>
</evidence>
<dbReference type="Pfam" id="PF05701">
    <property type="entry name" value="WEMBL"/>
    <property type="match status" value="1"/>
</dbReference>
<feature type="compositionally biased region" description="Low complexity" evidence="9">
    <location>
        <begin position="383"/>
        <end position="396"/>
    </location>
</feature>
<evidence type="ECO:0000256" key="1">
    <source>
        <dbReference type="ARBA" id="ARBA00004477"/>
    </source>
</evidence>
<proteinExistence type="inferred from homology"/>
<evidence type="ECO:0000256" key="5">
    <source>
        <dbReference type="ARBA" id="ARBA00022989"/>
    </source>
</evidence>
<evidence type="ECO:0000256" key="9">
    <source>
        <dbReference type="SAM" id="MobiDB-lite"/>
    </source>
</evidence>
<keyword evidence="8" id="KW-0175">Coiled coil</keyword>
<feature type="coiled-coil region" evidence="8">
    <location>
        <begin position="530"/>
        <end position="669"/>
    </location>
</feature>
<keyword evidence="12" id="KW-1185">Reference proteome</keyword>
<feature type="transmembrane region" description="Helical" evidence="7">
    <location>
        <begin position="140"/>
        <end position="167"/>
    </location>
</feature>
<reference evidence="11" key="2">
    <citation type="submission" date="2018-05" db="EMBL/GenBank/DDBJ databases">
        <title>OmerRS3 (Oryza meridionalis Reference Sequence Version 3).</title>
        <authorList>
            <person name="Zhang J."/>
            <person name="Kudrna D."/>
            <person name="Lee S."/>
            <person name="Talag J."/>
            <person name="Welchert J."/>
            <person name="Wing R.A."/>
        </authorList>
    </citation>
    <scope>NUCLEOTIDE SEQUENCE [LARGE SCALE GENOMIC DNA]</scope>
    <source>
        <strain evidence="11">cv. OR44</strain>
    </source>
</reference>
<evidence type="ECO:0000313" key="11">
    <source>
        <dbReference type="EnsemblPlants" id="OMERI05G22160.1"/>
    </source>
</evidence>
<evidence type="ECO:0000259" key="10">
    <source>
        <dbReference type="PROSITE" id="PS50845"/>
    </source>
</evidence>
<dbReference type="GO" id="GO:0005789">
    <property type="term" value="C:endoplasmic reticulum membrane"/>
    <property type="evidence" value="ECO:0007669"/>
    <property type="project" value="UniProtKB-SubCell"/>
</dbReference>
<dbReference type="InterPro" id="IPR003388">
    <property type="entry name" value="Reticulon"/>
</dbReference>
<dbReference type="AlphaFoldDB" id="A0A0E0DUH0"/>
<protein>
    <recommendedName>
        <fullName evidence="7">Reticulon-like protein</fullName>
    </recommendedName>
</protein>
<comment type="subcellular location">
    <subcellularLocation>
        <location evidence="1 7">Endoplasmic reticulum membrane</location>
        <topology evidence="1 7">Multi-pass membrane protein</topology>
    </subcellularLocation>
</comment>
<evidence type="ECO:0000256" key="8">
    <source>
        <dbReference type="SAM" id="Coils"/>
    </source>
</evidence>
<keyword evidence="3 7" id="KW-0812">Transmembrane</keyword>